<dbReference type="Pfam" id="PF00208">
    <property type="entry name" value="ELFV_dehydrog"/>
    <property type="match status" value="1"/>
</dbReference>
<evidence type="ECO:0000313" key="8">
    <source>
        <dbReference type="Proteomes" id="UP001208689"/>
    </source>
</evidence>
<dbReference type="SMART" id="SM00839">
    <property type="entry name" value="ELFV_dehydrog"/>
    <property type="match status" value="1"/>
</dbReference>
<dbReference type="InterPro" id="IPR014362">
    <property type="entry name" value="Glu_DH"/>
</dbReference>
<organism evidence="7 8">
    <name type="scientific">Candidatus Lokiarchaeum ossiferum</name>
    <dbReference type="NCBI Taxonomy" id="2951803"/>
    <lineage>
        <taxon>Archaea</taxon>
        <taxon>Promethearchaeati</taxon>
        <taxon>Promethearchaeota</taxon>
        <taxon>Promethearchaeia</taxon>
        <taxon>Promethearchaeales</taxon>
        <taxon>Promethearchaeaceae</taxon>
        <taxon>Candidatus Lokiarchaeum</taxon>
    </lineage>
</organism>
<comment type="subunit">
    <text evidence="2">Homohexamer.</text>
</comment>
<dbReference type="InterPro" id="IPR006097">
    <property type="entry name" value="Glu/Leu/Phe/Val/Trp_DH_dimer"/>
</dbReference>
<dbReference type="PROSITE" id="PS00074">
    <property type="entry name" value="GLFV_DEHYDROGENASE"/>
    <property type="match status" value="1"/>
</dbReference>
<evidence type="ECO:0000256" key="2">
    <source>
        <dbReference type="ARBA" id="ARBA00011643"/>
    </source>
</evidence>
<dbReference type="InterPro" id="IPR006096">
    <property type="entry name" value="Glu/Leu/Phe/Val/Trp_DH_C"/>
</dbReference>
<evidence type="ECO:0000313" key="7">
    <source>
        <dbReference type="EMBL" id="UYP48147.1"/>
    </source>
</evidence>
<comment type="similarity">
    <text evidence="1 4 5">Belongs to the Glu/Leu/Phe/Val dehydrogenases family.</text>
</comment>
<dbReference type="GO" id="GO:0004353">
    <property type="term" value="F:glutamate dehydrogenase [NAD(P)+] activity"/>
    <property type="evidence" value="ECO:0007669"/>
    <property type="project" value="UniProtKB-EC"/>
</dbReference>
<evidence type="ECO:0000256" key="4">
    <source>
        <dbReference type="PIRNR" id="PIRNR000185"/>
    </source>
</evidence>
<sequence>MTGETNPFKNALKQLRIACDAMGINEDIYNYLSHPQRIVQVSIPVKMDDGHLEIFEGFRVLHNSARGPGKGGIRYAAEVNMDEVKALATWMTWKCACVGIPYGGAKGGVTVDPRKLSVGELERLTRRFTANIINVIGPETDIPAPDMNTGGREMGWMMDTYSMQKGHVVHGVCTGKPVEIGGSLGRTQATGHGVAFCMHEYAKRHNMKPEECTVVVQGFGNVGQYTCLTAKDFGYKIIATSDISGAYYNPEGLDIDEMFAYISDPAHRTLEGYTKAQKISNSELLELECTFMNPCALENQVTEENAPRIKAKCLVEGANGPVTPKADEILESRGIDVVPDILANAGGVTCSYFEWVQDRMALFWDLDQVNKELDKIMLRAFDGVHELAQEKKCSYRLAAYFIAVQRVAKAIEMRGIYP</sequence>
<dbReference type="Gene3D" id="3.40.50.10860">
    <property type="entry name" value="Leucine Dehydrogenase, chain A, domain 1"/>
    <property type="match status" value="1"/>
</dbReference>
<evidence type="ECO:0000256" key="5">
    <source>
        <dbReference type="RuleBase" id="RU004417"/>
    </source>
</evidence>
<dbReference type="InterPro" id="IPR046346">
    <property type="entry name" value="Aminoacid_DH-like_N_sf"/>
</dbReference>
<feature type="domain" description="Glutamate/phenylalanine/leucine/valine/L-tryptophan dehydrogenase C-terminal" evidence="6">
    <location>
        <begin position="183"/>
        <end position="415"/>
    </location>
</feature>
<dbReference type="Gene3D" id="3.40.50.720">
    <property type="entry name" value="NAD(P)-binding Rossmann-like Domain"/>
    <property type="match status" value="1"/>
</dbReference>
<dbReference type="EMBL" id="CP104013">
    <property type="protein sequence ID" value="UYP48147.1"/>
    <property type="molecule type" value="Genomic_DNA"/>
</dbReference>
<dbReference type="SUPFAM" id="SSF51735">
    <property type="entry name" value="NAD(P)-binding Rossmann-fold domains"/>
    <property type="match status" value="1"/>
</dbReference>
<dbReference type="Proteomes" id="UP001208689">
    <property type="component" value="Chromosome"/>
</dbReference>
<protein>
    <recommendedName>
        <fullName evidence="4">Glutamate dehydrogenase</fullName>
    </recommendedName>
</protein>
<dbReference type="InterPro" id="IPR033922">
    <property type="entry name" value="NAD_bind_Glu_DH"/>
</dbReference>
<dbReference type="PRINTS" id="PR00082">
    <property type="entry name" value="GLFDHDRGNASE"/>
</dbReference>
<accession>A0ABY6HZ48</accession>
<dbReference type="PANTHER" id="PTHR11606:SF13">
    <property type="entry name" value="GLUTAMATE DEHYDROGENASE 1, MITOCHONDRIAL"/>
    <property type="match status" value="1"/>
</dbReference>
<dbReference type="PIRSF" id="PIRSF000185">
    <property type="entry name" value="Glu_DH"/>
    <property type="match status" value="1"/>
</dbReference>
<dbReference type="PANTHER" id="PTHR11606">
    <property type="entry name" value="GLUTAMATE DEHYDROGENASE"/>
    <property type="match status" value="1"/>
</dbReference>
<proteinExistence type="inferred from homology"/>
<dbReference type="InterPro" id="IPR036291">
    <property type="entry name" value="NAD(P)-bd_dom_sf"/>
</dbReference>
<evidence type="ECO:0000259" key="6">
    <source>
        <dbReference type="SMART" id="SM00839"/>
    </source>
</evidence>
<dbReference type="InterPro" id="IPR033524">
    <property type="entry name" value="Glu/Leu/Phe/Val_DH_AS"/>
</dbReference>
<evidence type="ECO:0000256" key="3">
    <source>
        <dbReference type="ARBA" id="ARBA00023002"/>
    </source>
</evidence>
<keyword evidence="3 4" id="KW-0560">Oxidoreductase</keyword>
<dbReference type="Pfam" id="PF02812">
    <property type="entry name" value="ELFV_dehydrog_N"/>
    <property type="match status" value="1"/>
</dbReference>
<dbReference type="InterPro" id="IPR006095">
    <property type="entry name" value="Glu/Leu/Phe/Val/Trp_DH"/>
</dbReference>
<evidence type="ECO:0000256" key="1">
    <source>
        <dbReference type="ARBA" id="ARBA00006382"/>
    </source>
</evidence>
<keyword evidence="8" id="KW-1185">Reference proteome</keyword>
<name>A0ABY6HZ48_9ARCH</name>
<gene>
    <name evidence="7" type="ORF">NEF87_004432</name>
</gene>
<dbReference type="SUPFAM" id="SSF53223">
    <property type="entry name" value="Aminoacid dehydrogenase-like, N-terminal domain"/>
    <property type="match status" value="1"/>
</dbReference>
<reference evidence="7" key="1">
    <citation type="submission" date="2022-09" db="EMBL/GenBank/DDBJ databases">
        <title>Actin cytoskeleton and complex cell architecture in an #Asgard archaeon.</title>
        <authorList>
            <person name="Ponce Toledo R.I."/>
            <person name="Schleper C."/>
            <person name="Rodrigues Oliveira T."/>
            <person name="Wollweber F."/>
            <person name="Xu J."/>
            <person name="Rittmann S."/>
            <person name="Klingl A."/>
            <person name="Pilhofer M."/>
        </authorList>
    </citation>
    <scope>NUCLEOTIDE SEQUENCE</scope>
    <source>
        <strain evidence="7">B-35</strain>
    </source>
</reference>
<dbReference type="CDD" id="cd01076">
    <property type="entry name" value="NAD_bind_1_Glu_DH"/>
    <property type="match status" value="1"/>
</dbReference>